<name>A0A809RZC1_9PROT</name>
<feature type="transmembrane region" description="Helical" evidence="1">
    <location>
        <begin position="374"/>
        <end position="393"/>
    </location>
</feature>
<dbReference type="KEGG" id="ddz:DSYM_22350"/>
<evidence type="ECO:0000313" key="2">
    <source>
        <dbReference type="EMBL" id="BBO21536.1"/>
    </source>
</evidence>
<organism evidence="2 3">
    <name type="scientific">Candidatus Desulfobacillus denitrificans</name>
    <dbReference type="NCBI Taxonomy" id="2608985"/>
    <lineage>
        <taxon>Bacteria</taxon>
        <taxon>Pseudomonadati</taxon>
        <taxon>Pseudomonadota</taxon>
        <taxon>Betaproteobacteria</taxon>
        <taxon>Candidatus Desulfobacillus</taxon>
    </lineage>
</organism>
<evidence type="ECO:0000256" key="1">
    <source>
        <dbReference type="SAM" id="Phobius"/>
    </source>
</evidence>
<accession>A0A809RZC1</accession>
<dbReference type="Proteomes" id="UP000662914">
    <property type="component" value="Chromosome"/>
</dbReference>
<evidence type="ECO:0000313" key="3">
    <source>
        <dbReference type="Proteomes" id="UP000662914"/>
    </source>
</evidence>
<feature type="transmembrane region" description="Helical" evidence="1">
    <location>
        <begin position="284"/>
        <end position="305"/>
    </location>
</feature>
<sequence>MQPGLSFEQAPPISVPFRFFLTAPLFGMAAGLLLLWQGPAALASRWTSVALALTHLLAVGFMLQAMCGALLQMLPVAAGANIWQPKRVTHLTHAGLTFGTLMLVGGFLGEQALLFKVAVPFMTVSLGAFALIVLVALFRTPARGPTIIALRIAVFGLIVTISLGATLASAFGWQLALPLTEITHVHAAWGLGGWSLLLVAGVAYLVVPMFQLTPPYPLWLTRAYSVALFFLLAGWSITWLPLQRPQGLQAALACAAALLPVTFAAVTLRLQGQRRRKVTEPTLLFWRVAMACLIVAACGVILQQLSPGEEDYAGTPFLLGVLLMVGVFMPVISGMLYKIMPFLNWLHLQKIGKPGLVVPNIRQMIPESRMLMQFRLHMAALALLLAAVPLPLLVYPGGLALIASCVWLEWNLVVATRNFARFSRELEERLAAEAAA</sequence>
<keyword evidence="1" id="KW-1133">Transmembrane helix</keyword>
<feature type="transmembrane region" description="Helical" evidence="1">
    <location>
        <begin position="150"/>
        <end position="175"/>
    </location>
</feature>
<feature type="transmembrane region" description="Helical" evidence="1">
    <location>
        <begin position="187"/>
        <end position="207"/>
    </location>
</feature>
<reference evidence="2" key="1">
    <citation type="journal article" name="DNA Res.">
        <title>The physiological potential of anammox bacteria as revealed by their core genome structure.</title>
        <authorList>
            <person name="Okubo T."/>
            <person name="Toyoda A."/>
            <person name="Fukuhara K."/>
            <person name="Uchiyama I."/>
            <person name="Harigaya Y."/>
            <person name="Kuroiwa M."/>
            <person name="Suzuki T."/>
            <person name="Murakami Y."/>
            <person name="Suwa Y."/>
            <person name="Takami H."/>
        </authorList>
    </citation>
    <scope>NUCLEOTIDE SEQUENCE</scope>
    <source>
        <strain evidence="2">317325-3</strain>
    </source>
</reference>
<feature type="transmembrane region" description="Helical" evidence="1">
    <location>
        <begin position="248"/>
        <end position="272"/>
    </location>
</feature>
<feature type="transmembrane region" description="Helical" evidence="1">
    <location>
        <begin position="219"/>
        <end position="242"/>
    </location>
</feature>
<keyword evidence="1" id="KW-0812">Transmembrane</keyword>
<proteinExistence type="predicted"/>
<protein>
    <submittedName>
        <fullName evidence="2">Uncharacterized protein</fullName>
    </submittedName>
</protein>
<feature type="transmembrane region" description="Helical" evidence="1">
    <location>
        <begin position="15"/>
        <end position="36"/>
    </location>
</feature>
<feature type="transmembrane region" description="Helical" evidence="1">
    <location>
        <begin position="48"/>
        <end position="71"/>
    </location>
</feature>
<dbReference type="InterPro" id="IPR036927">
    <property type="entry name" value="Cyt_c_oxase-like_su1_sf"/>
</dbReference>
<dbReference type="EMBL" id="AP021857">
    <property type="protein sequence ID" value="BBO21536.1"/>
    <property type="molecule type" value="Genomic_DNA"/>
</dbReference>
<gene>
    <name evidence="2" type="ORF">DSYM_22350</name>
</gene>
<dbReference type="Gene3D" id="1.20.210.10">
    <property type="entry name" value="Cytochrome c oxidase-like, subunit I domain"/>
    <property type="match status" value="1"/>
</dbReference>
<dbReference type="AlphaFoldDB" id="A0A809RZC1"/>
<feature type="transmembrane region" description="Helical" evidence="1">
    <location>
        <begin position="317"/>
        <end position="337"/>
    </location>
</feature>
<feature type="transmembrane region" description="Helical" evidence="1">
    <location>
        <begin position="114"/>
        <end position="138"/>
    </location>
</feature>
<feature type="transmembrane region" description="Helical" evidence="1">
    <location>
        <begin position="91"/>
        <end position="108"/>
    </location>
</feature>
<keyword evidence="1" id="KW-0472">Membrane</keyword>